<dbReference type="InterPro" id="IPR038404">
    <property type="entry name" value="TRAP_DctP_sf"/>
</dbReference>
<dbReference type="InterPro" id="IPR018389">
    <property type="entry name" value="DctP_fam"/>
</dbReference>
<feature type="binding site" evidence="2">
    <location>
        <position position="155"/>
    </location>
    <ligand>
        <name>substrate</name>
    </ligand>
</feature>
<dbReference type="GO" id="GO:0031317">
    <property type="term" value="C:tripartite ATP-independent periplasmic transporter complex"/>
    <property type="evidence" value="ECO:0007669"/>
    <property type="project" value="InterPro"/>
</dbReference>
<protein>
    <submittedName>
        <fullName evidence="4">TRAP-type mannitol/chloroaromatic compound transport system, periplasmic component</fullName>
    </submittedName>
</protein>
<evidence type="ECO:0000256" key="3">
    <source>
        <dbReference type="PIRSR" id="PIRSR039026-2"/>
    </source>
</evidence>
<dbReference type="PANTHER" id="PTHR33376:SF5">
    <property type="entry name" value="EXTRACYTOPLASMIC SOLUTE RECEPTOR PROTEIN"/>
    <property type="match status" value="1"/>
</dbReference>
<sequence length="360" mass="40351">MQRRRFIQGTGLAGILFSGMAPAVVMAQRNVRWRLASSYPRSLDTLFGVSEDFARNVADLTDGAFQIDISAGGEIVPALSVFDAVQNGTVEMAHAITFYFIGKNEAFAFDAILPFGMNARMMNAWMYDGGGLQLLREIYARYGIVNFPLGNTGAQWGGWYRKEIRSVDDLKGLKMRMGNMAGHVLGKLGAVSQAIPGGEVYQALEKGTIDAVEWSSPYDDQKLGFHRVAPYGYYPAWWEGSAQVTLLVNAKAYESLPKAYQEAIRIAATDAHTRMLAKYDARNPEALRRLIAEGAKIQRMPKEVMDAAFKASREVFAEFEAKSEDFRRLNAQYQKFLRDEYAWFRLSELSYDQYMAGLPL</sequence>
<evidence type="ECO:0000313" key="4">
    <source>
        <dbReference type="EMBL" id="CUB07814.1"/>
    </source>
</evidence>
<proteinExistence type="predicted"/>
<name>A0A0K6IXN2_9PROT</name>
<dbReference type="GO" id="GO:0046872">
    <property type="term" value="F:metal ion binding"/>
    <property type="evidence" value="ECO:0007669"/>
    <property type="project" value="UniProtKB-KW"/>
</dbReference>
<dbReference type="AlphaFoldDB" id="A0A0K6IXN2"/>
<dbReference type="Proteomes" id="UP000182108">
    <property type="component" value="Unassembled WGS sequence"/>
</dbReference>
<dbReference type="Gene3D" id="3.40.190.10">
    <property type="entry name" value="Periplasmic binding protein-like II"/>
    <property type="match status" value="1"/>
</dbReference>
<dbReference type="NCBIfam" id="NF037995">
    <property type="entry name" value="TRAP_S1"/>
    <property type="match status" value="1"/>
</dbReference>
<feature type="binding site" evidence="3">
    <location>
        <position position="213"/>
    </location>
    <ligand>
        <name>substrate</name>
    </ligand>
</feature>
<keyword evidence="5" id="KW-1185">Reference proteome</keyword>
<feature type="binding site" evidence="2">
    <location>
        <position position="176"/>
    </location>
    <ligand>
        <name>substrate</name>
    </ligand>
</feature>
<dbReference type="Pfam" id="PF03480">
    <property type="entry name" value="DctP"/>
    <property type="match status" value="1"/>
</dbReference>
<accession>A0A0K6IXN2</accession>
<evidence type="ECO:0000256" key="1">
    <source>
        <dbReference type="ARBA" id="ARBA00022729"/>
    </source>
</evidence>
<dbReference type="GO" id="GO:0055085">
    <property type="term" value="P:transmembrane transport"/>
    <property type="evidence" value="ECO:0007669"/>
    <property type="project" value="InterPro"/>
</dbReference>
<feature type="binding site" evidence="3">
    <location>
        <position position="239"/>
    </location>
    <ligand>
        <name>substrate</name>
    </ligand>
</feature>
<dbReference type="EMBL" id="CYHH01000012">
    <property type="protein sequence ID" value="CUB07814.1"/>
    <property type="molecule type" value="Genomic_DNA"/>
</dbReference>
<keyword evidence="1" id="KW-0732">Signal</keyword>
<dbReference type="PANTHER" id="PTHR33376">
    <property type="match status" value="1"/>
</dbReference>
<dbReference type="RefSeq" id="WP_055424085.1">
    <property type="nucleotide sequence ID" value="NZ_CYHH01000012.1"/>
</dbReference>
<gene>
    <name evidence="4" type="ORF">Ga0061068_11236</name>
</gene>
<evidence type="ECO:0000256" key="2">
    <source>
        <dbReference type="PIRSR" id="PIRSR039026-1"/>
    </source>
</evidence>
<feature type="binding site" evidence="3">
    <location>
        <position position="214"/>
    </location>
    <ligand>
        <name>Na(+)</name>
        <dbReference type="ChEBI" id="CHEBI:29101"/>
    </ligand>
</feature>
<reference evidence="5" key="1">
    <citation type="submission" date="2015-08" db="EMBL/GenBank/DDBJ databases">
        <authorList>
            <person name="Babu N.S."/>
            <person name="Beckwith C.J."/>
            <person name="Beseler K.G."/>
            <person name="Brison A."/>
            <person name="Carone J.V."/>
            <person name="Caskin T.P."/>
            <person name="Diamond M."/>
            <person name="Durham M.E."/>
            <person name="Foxe J.M."/>
            <person name="Go M."/>
            <person name="Henderson B.A."/>
            <person name="Jones I.B."/>
            <person name="McGettigan J.A."/>
            <person name="Micheletti S.J."/>
            <person name="Nasrallah M.E."/>
            <person name="Ortiz D."/>
            <person name="Piller C.R."/>
            <person name="Privatt S.R."/>
            <person name="Schneider S.L."/>
            <person name="Sharp S."/>
            <person name="Smith T.C."/>
            <person name="Stanton J.D."/>
            <person name="Ullery H.E."/>
            <person name="Wilson R.J."/>
            <person name="Serrano M.G."/>
            <person name="Buck G."/>
            <person name="Lee V."/>
            <person name="Wang Y."/>
            <person name="Carvalho R."/>
            <person name="Voegtly L."/>
            <person name="Shi R."/>
            <person name="Duckworth R."/>
            <person name="Johnson A."/>
            <person name="Loviza R."/>
            <person name="Walstead R."/>
            <person name="Shah Z."/>
            <person name="Kiflezghi M."/>
            <person name="Wade K."/>
            <person name="Ball S.L."/>
            <person name="Bradley K.W."/>
            <person name="Asai D.J."/>
            <person name="Bowman C.A."/>
            <person name="Russell D.A."/>
            <person name="Pope W.H."/>
            <person name="Jacobs-Sera D."/>
            <person name="Hendrix R.W."/>
            <person name="Hatfull G.F."/>
        </authorList>
    </citation>
    <scope>NUCLEOTIDE SEQUENCE [LARGE SCALE GENOMIC DNA]</scope>
    <source>
        <strain evidence="5">JCM 19170</strain>
    </source>
</reference>
<evidence type="ECO:0000313" key="5">
    <source>
        <dbReference type="Proteomes" id="UP000182108"/>
    </source>
</evidence>
<organism evidence="4 5">
    <name type="scientific">Tepidiphilus thermophilus</name>
    <dbReference type="NCBI Taxonomy" id="876478"/>
    <lineage>
        <taxon>Bacteria</taxon>
        <taxon>Pseudomonadati</taxon>
        <taxon>Pseudomonadota</taxon>
        <taxon>Hydrogenophilia</taxon>
        <taxon>Hydrogenophilales</taxon>
        <taxon>Hydrogenophilaceae</taxon>
        <taxon>Tepidiphilus</taxon>
    </lineage>
</organism>
<dbReference type="PIRSF" id="PIRSF039026">
    <property type="entry name" value="SiaP"/>
    <property type="match status" value="1"/>
</dbReference>
<dbReference type="OrthoDB" id="9771186at2"/>
<keyword evidence="3" id="KW-0479">Metal-binding</keyword>
<dbReference type="InterPro" id="IPR026289">
    <property type="entry name" value="SBP_TakP-like"/>
</dbReference>
<dbReference type="Gene3D" id="3.40.190.170">
    <property type="entry name" value="Bacterial extracellular solute-binding protein, family 7"/>
    <property type="match status" value="1"/>
</dbReference>